<evidence type="ECO:0000256" key="2">
    <source>
        <dbReference type="ARBA" id="ARBA00022980"/>
    </source>
</evidence>
<evidence type="ECO:0000313" key="4">
    <source>
        <dbReference type="EMBL" id="KAL2072440.1"/>
    </source>
</evidence>
<gene>
    <name evidence="4" type="ORF">VTL71DRAFT_11783</name>
</gene>
<dbReference type="InterPro" id="IPR000266">
    <property type="entry name" value="Ribosomal_uS17"/>
</dbReference>
<organism evidence="4 5">
    <name type="scientific">Oculimacula yallundae</name>
    <dbReference type="NCBI Taxonomy" id="86028"/>
    <lineage>
        <taxon>Eukaryota</taxon>
        <taxon>Fungi</taxon>
        <taxon>Dikarya</taxon>
        <taxon>Ascomycota</taxon>
        <taxon>Pezizomycotina</taxon>
        <taxon>Leotiomycetes</taxon>
        <taxon>Helotiales</taxon>
        <taxon>Ploettnerulaceae</taxon>
        <taxon>Oculimacula</taxon>
    </lineage>
</organism>
<sequence>MLPLLKRFVSNNSSKQFIGAKTRSGKTLGTFYIQVLINTLDSHLKLPAIQPLYSAPIEEYRAMSAPKVVASATRQINAVVVSAGLMQKTVKARVGVQKWNAHIQKKFNRSTNVLVHDPNSSLRIGDIISISSGWRYSKHVHHVVNSIVAPFGDPIEARPAVPTLEERLEIRDRKRVRKEAKRNAERGEVVEGEVEGIVAEGVEGRSEQEEKITA</sequence>
<reference evidence="4 5" key="1">
    <citation type="journal article" date="2024" name="Commun. Biol.">
        <title>Comparative genomic analysis of thermophilic fungi reveals convergent evolutionary adaptations and gene losses.</title>
        <authorList>
            <person name="Steindorff A.S."/>
            <person name="Aguilar-Pontes M.V."/>
            <person name="Robinson A.J."/>
            <person name="Andreopoulos B."/>
            <person name="LaButti K."/>
            <person name="Kuo A."/>
            <person name="Mondo S."/>
            <person name="Riley R."/>
            <person name="Otillar R."/>
            <person name="Haridas S."/>
            <person name="Lipzen A."/>
            <person name="Grimwood J."/>
            <person name="Schmutz J."/>
            <person name="Clum A."/>
            <person name="Reid I.D."/>
            <person name="Moisan M.C."/>
            <person name="Butler G."/>
            <person name="Nguyen T.T.M."/>
            <person name="Dewar K."/>
            <person name="Conant G."/>
            <person name="Drula E."/>
            <person name="Henrissat B."/>
            <person name="Hansel C."/>
            <person name="Singer S."/>
            <person name="Hutchinson M.I."/>
            <person name="de Vries R.P."/>
            <person name="Natvig D.O."/>
            <person name="Powell A.J."/>
            <person name="Tsang A."/>
            <person name="Grigoriev I.V."/>
        </authorList>
    </citation>
    <scope>NUCLEOTIDE SEQUENCE [LARGE SCALE GENOMIC DNA]</scope>
    <source>
        <strain evidence="4 5">CBS 494.80</strain>
    </source>
</reference>
<proteinExistence type="inferred from homology"/>
<dbReference type="Pfam" id="PF00366">
    <property type="entry name" value="Ribosomal_S17"/>
    <property type="match status" value="1"/>
</dbReference>
<comment type="caution">
    <text evidence="4">The sequence shown here is derived from an EMBL/GenBank/DDBJ whole genome shotgun (WGS) entry which is preliminary data.</text>
</comment>
<accession>A0ABR4CR76</accession>
<name>A0ABR4CR76_9HELO</name>
<dbReference type="PANTHER" id="PTHR10744:SF1">
    <property type="entry name" value="SMALL RIBOSOMAL SUBUNIT PROTEIN US17M"/>
    <property type="match status" value="1"/>
</dbReference>
<evidence type="ECO:0000256" key="3">
    <source>
        <dbReference type="ARBA" id="ARBA00023274"/>
    </source>
</evidence>
<dbReference type="EMBL" id="JAZHXI010000004">
    <property type="protein sequence ID" value="KAL2072440.1"/>
    <property type="molecule type" value="Genomic_DNA"/>
</dbReference>
<dbReference type="Proteomes" id="UP001595075">
    <property type="component" value="Unassembled WGS sequence"/>
</dbReference>
<evidence type="ECO:0000313" key="5">
    <source>
        <dbReference type="Proteomes" id="UP001595075"/>
    </source>
</evidence>
<protein>
    <recommendedName>
        <fullName evidence="6">Ribosomal protein S17</fullName>
    </recommendedName>
</protein>
<keyword evidence="3" id="KW-0687">Ribonucleoprotein</keyword>
<dbReference type="InterPro" id="IPR012340">
    <property type="entry name" value="NA-bd_OB-fold"/>
</dbReference>
<keyword evidence="2" id="KW-0689">Ribosomal protein</keyword>
<dbReference type="PANTHER" id="PTHR10744">
    <property type="entry name" value="40S RIBOSOMAL PROTEIN S11 FAMILY MEMBER"/>
    <property type="match status" value="1"/>
</dbReference>
<evidence type="ECO:0000256" key="1">
    <source>
        <dbReference type="ARBA" id="ARBA00010254"/>
    </source>
</evidence>
<comment type="similarity">
    <text evidence="1">Belongs to the universal ribosomal protein uS17 family.</text>
</comment>
<dbReference type="Gene3D" id="2.40.50.140">
    <property type="entry name" value="Nucleic acid-binding proteins"/>
    <property type="match status" value="1"/>
</dbReference>
<evidence type="ECO:0008006" key="6">
    <source>
        <dbReference type="Google" id="ProtNLM"/>
    </source>
</evidence>
<dbReference type="SUPFAM" id="SSF50249">
    <property type="entry name" value="Nucleic acid-binding proteins"/>
    <property type="match status" value="1"/>
</dbReference>
<keyword evidence="5" id="KW-1185">Reference proteome</keyword>